<dbReference type="AlphaFoldDB" id="A0A080LYE1"/>
<accession>A0A080LYE1</accession>
<gene>
    <name evidence="1" type="ORF">AW09_001854</name>
</gene>
<protein>
    <submittedName>
        <fullName evidence="1">Uncharacterized protein</fullName>
    </submittedName>
</protein>
<dbReference type="EMBL" id="JDVG02000316">
    <property type="protein sequence ID" value="KFB72935.1"/>
    <property type="molecule type" value="Genomic_DNA"/>
</dbReference>
<dbReference type="Proteomes" id="UP000020077">
    <property type="component" value="Unassembled WGS sequence"/>
</dbReference>
<organism evidence="1 2">
    <name type="scientific">Candidatus Accumulibacter phosphatis</name>
    <dbReference type="NCBI Taxonomy" id="327160"/>
    <lineage>
        <taxon>Bacteria</taxon>
        <taxon>Pseudomonadati</taxon>
        <taxon>Pseudomonadota</taxon>
        <taxon>Betaproteobacteria</taxon>
        <taxon>Candidatus Accumulibacter</taxon>
    </lineage>
</organism>
<reference evidence="1 2" key="1">
    <citation type="submission" date="2014-02" db="EMBL/GenBank/DDBJ databases">
        <title>Expanding our view of genomic diversity in Candidatus Accumulibacter clades.</title>
        <authorList>
            <person name="Skennerton C.T."/>
            <person name="Barr J.J."/>
            <person name="Slater F.R."/>
            <person name="Bond P.L."/>
            <person name="Tyson G.W."/>
        </authorList>
    </citation>
    <scope>NUCLEOTIDE SEQUENCE [LARGE SCALE GENOMIC DNA]</scope>
    <source>
        <strain evidence="2">BA-91</strain>
    </source>
</reference>
<name>A0A080LYE1_9PROT</name>
<evidence type="ECO:0000313" key="1">
    <source>
        <dbReference type="EMBL" id="KFB72935.1"/>
    </source>
</evidence>
<comment type="caution">
    <text evidence="1">The sequence shown here is derived from an EMBL/GenBank/DDBJ whole genome shotgun (WGS) entry which is preliminary data.</text>
</comment>
<sequence length="56" mass="5892">MSSSDSAATMPPMIALLRTAGFPSRALKLLSCLYKYSGIWPAMMGFADVGLLPSAP</sequence>
<proteinExistence type="predicted"/>
<evidence type="ECO:0000313" key="2">
    <source>
        <dbReference type="Proteomes" id="UP000020077"/>
    </source>
</evidence>